<dbReference type="GO" id="GO:0008758">
    <property type="term" value="F:UDP-2,3-diacylglucosamine hydrolase activity"/>
    <property type="evidence" value="ECO:0007669"/>
    <property type="project" value="TreeGrafter"/>
</dbReference>
<evidence type="ECO:0000256" key="2">
    <source>
        <dbReference type="ARBA" id="ARBA00022519"/>
    </source>
</evidence>
<evidence type="ECO:0000313" key="7">
    <source>
        <dbReference type="EMBL" id="APH55573.1"/>
    </source>
</evidence>
<keyword evidence="1" id="KW-1003">Cell membrane</keyword>
<evidence type="ECO:0000313" key="8">
    <source>
        <dbReference type="Proteomes" id="UP000182373"/>
    </source>
</evidence>
<dbReference type="GO" id="GO:0046872">
    <property type="term" value="F:metal ion binding"/>
    <property type="evidence" value="ECO:0007669"/>
    <property type="project" value="UniProtKB-KW"/>
</dbReference>
<dbReference type="GO" id="GO:0016020">
    <property type="term" value="C:membrane"/>
    <property type="evidence" value="ECO:0007669"/>
    <property type="project" value="GOC"/>
</dbReference>
<protein>
    <submittedName>
        <fullName evidence="7">UDP-2,3-diacylglucosamine hydrolase</fullName>
        <ecNumber evidence="7">3.6.1.-</ecNumber>
    </submittedName>
</protein>
<proteinExistence type="predicted"/>
<dbReference type="CDD" id="cd07398">
    <property type="entry name" value="MPP_YbbF-LpxH"/>
    <property type="match status" value="1"/>
</dbReference>
<dbReference type="InterPro" id="IPR029052">
    <property type="entry name" value="Metallo-depent_PP-like"/>
</dbReference>
<keyword evidence="3" id="KW-0479">Metal-binding</keyword>
<dbReference type="InterPro" id="IPR004843">
    <property type="entry name" value="Calcineurin-like_PHP"/>
</dbReference>
<dbReference type="EMBL" id="CP018191">
    <property type="protein sequence ID" value="APH55573.1"/>
    <property type="molecule type" value="Genomic_DNA"/>
</dbReference>
<evidence type="ECO:0000256" key="5">
    <source>
        <dbReference type="ARBA" id="ARBA00023211"/>
    </source>
</evidence>
<name>A0AAC9KDR6_9PROT</name>
<keyword evidence="4" id="KW-0472">Membrane</keyword>
<keyword evidence="5" id="KW-0464">Manganese</keyword>
<dbReference type="GO" id="GO:0009245">
    <property type="term" value="P:lipid A biosynthetic process"/>
    <property type="evidence" value="ECO:0007669"/>
    <property type="project" value="TreeGrafter"/>
</dbReference>
<dbReference type="Gene3D" id="3.60.21.10">
    <property type="match status" value="1"/>
</dbReference>
<dbReference type="PANTHER" id="PTHR34990:SF2">
    <property type="entry name" value="BLL8164 PROTEIN"/>
    <property type="match status" value="1"/>
</dbReference>
<dbReference type="Proteomes" id="UP000182373">
    <property type="component" value="Chromosome"/>
</dbReference>
<sequence length="287" mass="33145">MTDKSAYPACGKQGGHRMDLPVSVEHYRTVFISDLHLGTRGCRGEFLADFLRRVRCDRLYLVGDIIDGWRLRKAWYWDQQHDEVLRLILRHARSGTEVIYIPGNHDEMFRAWLQPDGLEVAGIRLMREAVHETADGRQFLVMHGDEFDSVVRYAKFLAVLGDWAYTLALEINRWFNAVRRRMGYPYWSLSAWLKRQVKEAVKAIDRFENALAGEARRRGLDGVVCGHIHHAEMREVNGVLYINDGDWVESCTALVEHADGQLELIDWAARNQLSFFAGRRSEVLQTA</sequence>
<feature type="domain" description="Calcineurin-like phosphoesterase" evidence="6">
    <location>
        <begin position="28"/>
        <end position="230"/>
    </location>
</feature>
<organism evidence="7 8">
    <name type="scientific">Granulibacter bethesdensis</name>
    <dbReference type="NCBI Taxonomy" id="364410"/>
    <lineage>
        <taxon>Bacteria</taxon>
        <taxon>Pseudomonadati</taxon>
        <taxon>Pseudomonadota</taxon>
        <taxon>Alphaproteobacteria</taxon>
        <taxon>Acetobacterales</taxon>
        <taxon>Acetobacteraceae</taxon>
        <taxon>Granulibacter</taxon>
    </lineage>
</organism>
<evidence type="ECO:0000259" key="6">
    <source>
        <dbReference type="Pfam" id="PF00149"/>
    </source>
</evidence>
<dbReference type="Pfam" id="PF00149">
    <property type="entry name" value="Metallophos"/>
    <property type="match status" value="1"/>
</dbReference>
<keyword evidence="2" id="KW-0997">Cell inner membrane</keyword>
<dbReference type="AlphaFoldDB" id="A0AAC9KDR6"/>
<dbReference type="InterPro" id="IPR043461">
    <property type="entry name" value="LpxH-like"/>
</dbReference>
<dbReference type="PANTHER" id="PTHR34990">
    <property type="entry name" value="UDP-2,3-DIACYLGLUCOSAMINE HYDROLASE-RELATED"/>
    <property type="match status" value="1"/>
</dbReference>
<evidence type="ECO:0000256" key="1">
    <source>
        <dbReference type="ARBA" id="ARBA00022475"/>
    </source>
</evidence>
<dbReference type="EC" id="3.6.1.-" evidence="7"/>
<evidence type="ECO:0000256" key="4">
    <source>
        <dbReference type="ARBA" id="ARBA00023136"/>
    </source>
</evidence>
<gene>
    <name evidence="7" type="ORF">GbCGDNIH9_2248</name>
</gene>
<accession>A0AAC9KDR6</accession>
<dbReference type="SUPFAM" id="SSF56300">
    <property type="entry name" value="Metallo-dependent phosphatases"/>
    <property type="match status" value="1"/>
</dbReference>
<reference evidence="8" key="1">
    <citation type="submission" date="2016-11" db="EMBL/GenBank/DDBJ databases">
        <title>Comparative genomic and phenotypic analysis of Granulibacter bethesdensis clinical isolates from patients with chronic granulomatous disease.</title>
        <authorList>
            <person name="Zarember K.A."/>
            <person name="Porcella S.F."/>
            <person name="Chu J."/>
            <person name="Ding L."/>
            <person name="Dahlstrom E."/>
            <person name="Barbian K."/>
            <person name="Martens C."/>
            <person name="Sykora L."/>
            <person name="Kramer S."/>
            <person name="Pettinato A.M."/>
            <person name="Hong H."/>
            <person name="Wald G."/>
            <person name="Berg L.J."/>
            <person name="Rogge L.S."/>
            <person name="Greenberg D.E."/>
            <person name="Falcone E.L."/>
            <person name="Neves J.F."/>
            <person name="Simoes M.J."/>
            <person name="Casal M."/>
            <person name="Rodriguez-Lopez F.C."/>
            <person name="Zelazny A."/>
            <person name="Gallin J.I."/>
            <person name="Holland S.M."/>
        </authorList>
    </citation>
    <scope>NUCLEOTIDE SEQUENCE [LARGE SCALE GENOMIC DNA]</scope>
    <source>
        <strain evidence="8">NIH9.1</strain>
    </source>
</reference>
<keyword evidence="7" id="KW-0378">Hydrolase</keyword>
<evidence type="ECO:0000256" key="3">
    <source>
        <dbReference type="ARBA" id="ARBA00022723"/>
    </source>
</evidence>